<accession>A0A2W4RAN9</accession>
<organism evidence="3 4">
    <name type="scientific">Candidatus Methylumidiphilus alinenensis</name>
    <dbReference type="NCBI Taxonomy" id="2202197"/>
    <lineage>
        <taxon>Bacteria</taxon>
        <taxon>Pseudomonadati</taxon>
        <taxon>Pseudomonadota</taxon>
        <taxon>Gammaproteobacteria</taxon>
        <taxon>Methylococcales</taxon>
        <taxon>Candidatus Methylumidiphilus</taxon>
    </lineage>
</organism>
<dbReference type="Proteomes" id="UP000249396">
    <property type="component" value="Unassembled WGS sequence"/>
</dbReference>
<dbReference type="InterPro" id="IPR013321">
    <property type="entry name" value="Arc_rbn_hlx_hlx"/>
</dbReference>
<dbReference type="InterPro" id="IPR007337">
    <property type="entry name" value="RelB/DinJ"/>
</dbReference>
<dbReference type="PIRSF" id="PIRSF003108">
    <property type="entry name" value="DinJ"/>
    <property type="match status" value="1"/>
</dbReference>
<evidence type="ECO:0000313" key="4">
    <source>
        <dbReference type="Proteomes" id="UP000249396"/>
    </source>
</evidence>
<gene>
    <name evidence="3" type="ORF">DM484_09040</name>
</gene>
<dbReference type="GO" id="GO:0044010">
    <property type="term" value="P:single-species biofilm formation"/>
    <property type="evidence" value="ECO:0007669"/>
    <property type="project" value="InterPro"/>
</dbReference>
<dbReference type="InterPro" id="IPR026262">
    <property type="entry name" value="DinJ"/>
</dbReference>
<dbReference type="GO" id="GO:0006351">
    <property type="term" value="P:DNA-templated transcription"/>
    <property type="evidence" value="ECO:0007669"/>
    <property type="project" value="TreeGrafter"/>
</dbReference>
<comment type="caution">
    <text evidence="3">The sequence shown here is derived from an EMBL/GenBank/DDBJ whole genome shotgun (WGS) entry which is preliminary data.</text>
</comment>
<dbReference type="GO" id="GO:0006355">
    <property type="term" value="P:regulation of DNA-templated transcription"/>
    <property type="evidence" value="ECO:0007669"/>
    <property type="project" value="InterPro"/>
</dbReference>
<sequence length="99" mass="11438">MTNYVYTIGIFIMVRNSTYQLRLDETTKRESFAVFHELGITPAEGMRIFLSAVARTKSIPFPIEYTPNERTANALLADDEAKGYKEFDNLDDLFYDLKN</sequence>
<comment type="similarity">
    <text evidence="1">Belongs to the RelB/DinJ antitoxin family.</text>
</comment>
<dbReference type="Pfam" id="PF04221">
    <property type="entry name" value="RelB"/>
    <property type="match status" value="1"/>
</dbReference>
<dbReference type="PANTHER" id="PTHR38781:SF1">
    <property type="entry name" value="ANTITOXIN DINJ-RELATED"/>
    <property type="match status" value="1"/>
</dbReference>
<dbReference type="NCBIfam" id="TIGR02384">
    <property type="entry name" value="RelB_DinJ"/>
    <property type="match status" value="1"/>
</dbReference>
<dbReference type="GO" id="GO:0000987">
    <property type="term" value="F:cis-regulatory region sequence-specific DNA binding"/>
    <property type="evidence" value="ECO:0007669"/>
    <property type="project" value="InterPro"/>
</dbReference>
<dbReference type="AlphaFoldDB" id="A0A2W4RAN9"/>
<dbReference type="Gene3D" id="1.10.1220.10">
    <property type="entry name" value="Met repressor-like"/>
    <property type="match status" value="1"/>
</dbReference>
<dbReference type="GO" id="GO:0015643">
    <property type="term" value="F:toxic substance binding"/>
    <property type="evidence" value="ECO:0007669"/>
    <property type="project" value="InterPro"/>
</dbReference>
<proteinExistence type="inferred from homology"/>
<keyword evidence="2" id="KW-1277">Toxin-antitoxin system</keyword>
<dbReference type="EMBL" id="QJPH01000276">
    <property type="protein sequence ID" value="PZN80942.1"/>
    <property type="molecule type" value="Genomic_DNA"/>
</dbReference>
<reference evidence="3 4" key="1">
    <citation type="journal article" date="2018" name="Aquat. Microb. Ecol.">
        <title>Gammaproteobacterial methanotrophs dominate.</title>
        <authorList>
            <person name="Rissanen A.J."/>
            <person name="Saarenheimo J."/>
            <person name="Tiirola M."/>
            <person name="Peura S."/>
            <person name="Aalto S.L."/>
            <person name="Karvinen A."/>
            <person name="Nykanen H."/>
        </authorList>
    </citation>
    <scope>NUCLEOTIDE SEQUENCE [LARGE SCALE GENOMIC DNA]</scope>
    <source>
        <strain evidence="3">AMbin10</strain>
    </source>
</reference>
<evidence type="ECO:0000256" key="1">
    <source>
        <dbReference type="ARBA" id="ARBA00010562"/>
    </source>
</evidence>
<dbReference type="PANTHER" id="PTHR38781">
    <property type="entry name" value="ANTITOXIN DINJ-RELATED"/>
    <property type="match status" value="1"/>
</dbReference>
<evidence type="ECO:0000313" key="3">
    <source>
        <dbReference type="EMBL" id="PZN80942.1"/>
    </source>
</evidence>
<evidence type="ECO:0000256" key="2">
    <source>
        <dbReference type="ARBA" id="ARBA00022649"/>
    </source>
</evidence>
<protein>
    <submittedName>
        <fullName evidence="3">Type II toxin-antitoxin system antitoxin, RelB/DinJ family</fullName>
    </submittedName>
</protein>
<name>A0A2W4RAN9_9GAMM</name>